<dbReference type="SMART" id="SM00865">
    <property type="entry name" value="Tubulin_C"/>
    <property type="match status" value="1"/>
</dbReference>
<comment type="similarity">
    <text evidence="1 4 6">Belongs to the FtsZ family.</text>
</comment>
<feature type="binding site" evidence="4">
    <location>
        <position position="188"/>
    </location>
    <ligand>
        <name>GTP</name>
        <dbReference type="ChEBI" id="CHEBI:37565"/>
    </ligand>
</feature>
<feature type="binding site" evidence="4">
    <location>
        <begin position="22"/>
        <end position="26"/>
    </location>
    <ligand>
        <name>GTP</name>
        <dbReference type="ChEBI" id="CHEBI:37565"/>
    </ligand>
</feature>
<dbReference type="GO" id="GO:0005525">
    <property type="term" value="F:GTP binding"/>
    <property type="evidence" value="ECO:0007669"/>
    <property type="project" value="UniProtKB-UniRule"/>
</dbReference>
<dbReference type="HAMAP" id="MF_00909">
    <property type="entry name" value="FtsZ"/>
    <property type="match status" value="1"/>
</dbReference>
<dbReference type="InterPro" id="IPR045061">
    <property type="entry name" value="FtsZ/CetZ"/>
</dbReference>
<dbReference type="AlphaFoldDB" id="A0A235BX82"/>
<dbReference type="Pfam" id="PF12327">
    <property type="entry name" value="FtsZ_C"/>
    <property type="match status" value="1"/>
</dbReference>
<dbReference type="PANTHER" id="PTHR30314">
    <property type="entry name" value="CELL DIVISION PROTEIN FTSZ-RELATED"/>
    <property type="match status" value="1"/>
</dbReference>
<dbReference type="SUPFAM" id="SSF55307">
    <property type="entry name" value="Tubulin C-terminal domain-like"/>
    <property type="match status" value="1"/>
</dbReference>
<name>A0A235BX82_UNCW3</name>
<keyword evidence="4 6" id="KW-0132">Cell division</keyword>
<keyword evidence="3 4" id="KW-0342">GTP-binding</keyword>
<dbReference type="GO" id="GO:0000917">
    <property type="term" value="P:division septum assembly"/>
    <property type="evidence" value="ECO:0007669"/>
    <property type="project" value="UniProtKB-KW"/>
</dbReference>
<dbReference type="NCBIfam" id="TIGR00065">
    <property type="entry name" value="ftsZ"/>
    <property type="match status" value="1"/>
</dbReference>
<dbReference type="PANTHER" id="PTHR30314:SF3">
    <property type="entry name" value="MITOCHONDRIAL DIVISION PROTEIN FSZA"/>
    <property type="match status" value="1"/>
</dbReference>
<feature type="domain" description="Tubulin/FtsZ 2-layer sandwich" evidence="8">
    <location>
        <begin position="208"/>
        <end position="326"/>
    </location>
</feature>
<proteinExistence type="inferred from homology"/>
<keyword evidence="4 6" id="KW-0717">Septation</keyword>
<dbReference type="Pfam" id="PF00091">
    <property type="entry name" value="Tubulin"/>
    <property type="match status" value="1"/>
</dbReference>
<dbReference type="FunFam" id="3.40.50.1440:FF:000001">
    <property type="entry name" value="Cell division protein FtsZ"/>
    <property type="match status" value="1"/>
</dbReference>
<comment type="subcellular location">
    <subcellularLocation>
        <location evidence="4">Cytoplasm</location>
    </subcellularLocation>
    <text evidence="4">Assembles at midcell at the inner surface of the cytoplasmic membrane.</text>
</comment>
<feature type="domain" description="Tubulin/FtsZ GTPase" evidence="7">
    <location>
        <begin position="14"/>
        <end position="206"/>
    </location>
</feature>
<evidence type="ECO:0000256" key="4">
    <source>
        <dbReference type="HAMAP-Rule" id="MF_00909"/>
    </source>
</evidence>
<dbReference type="GO" id="GO:0043093">
    <property type="term" value="P:FtsZ-dependent cytokinesis"/>
    <property type="evidence" value="ECO:0007669"/>
    <property type="project" value="UniProtKB-UniRule"/>
</dbReference>
<dbReference type="InterPro" id="IPR003008">
    <property type="entry name" value="Tubulin_FtsZ_GTPase"/>
</dbReference>
<dbReference type="PRINTS" id="PR00423">
    <property type="entry name" value="CELLDVISFTSZ"/>
</dbReference>
<organism evidence="9 10">
    <name type="scientific">candidate division WOR-3 bacterium JGI_Cruoil_03_44_89</name>
    <dbReference type="NCBI Taxonomy" id="1973748"/>
    <lineage>
        <taxon>Bacteria</taxon>
        <taxon>Bacteria division WOR-3</taxon>
    </lineage>
</organism>
<dbReference type="GO" id="GO:0003924">
    <property type="term" value="F:GTPase activity"/>
    <property type="evidence" value="ECO:0007669"/>
    <property type="project" value="UniProtKB-UniRule"/>
</dbReference>
<keyword evidence="4" id="KW-0963">Cytoplasm</keyword>
<dbReference type="InterPro" id="IPR036525">
    <property type="entry name" value="Tubulin/FtsZ_GTPase_sf"/>
</dbReference>
<dbReference type="Gene3D" id="3.30.1330.20">
    <property type="entry name" value="Tubulin/FtsZ, C-terminal domain"/>
    <property type="match status" value="1"/>
</dbReference>
<evidence type="ECO:0000256" key="5">
    <source>
        <dbReference type="NCBIfam" id="TIGR00065"/>
    </source>
</evidence>
<accession>A0A235BX82</accession>
<dbReference type="EMBL" id="NOZQ01000083">
    <property type="protein sequence ID" value="OYD16165.1"/>
    <property type="molecule type" value="Genomic_DNA"/>
</dbReference>
<feature type="binding site" evidence="4">
    <location>
        <begin position="109"/>
        <end position="111"/>
    </location>
    <ligand>
        <name>GTP</name>
        <dbReference type="ChEBI" id="CHEBI:37565"/>
    </ligand>
</feature>
<dbReference type="Gene3D" id="3.40.50.1440">
    <property type="entry name" value="Tubulin/FtsZ, GTPase domain"/>
    <property type="match status" value="1"/>
</dbReference>
<dbReference type="SUPFAM" id="SSF52490">
    <property type="entry name" value="Tubulin nucleotide-binding domain-like"/>
    <property type="match status" value="1"/>
</dbReference>
<comment type="subunit">
    <text evidence="4">Homodimer. Polymerizes to form a dynamic ring structure in a strictly GTP-dependent manner. Interacts directly with several other division proteins.</text>
</comment>
<dbReference type="InterPro" id="IPR008280">
    <property type="entry name" value="Tub_FtsZ_C"/>
</dbReference>
<dbReference type="CDD" id="cd02201">
    <property type="entry name" value="FtsZ_type1"/>
    <property type="match status" value="1"/>
</dbReference>
<gene>
    <name evidence="4" type="primary">ftsZ</name>
    <name evidence="9" type="ORF">CH333_04105</name>
</gene>
<dbReference type="PROSITE" id="PS01135">
    <property type="entry name" value="FTSZ_2"/>
    <property type="match status" value="1"/>
</dbReference>
<dbReference type="Proteomes" id="UP000215215">
    <property type="component" value="Unassembled WGS sequence"/>
</dbReference>
<evidence type="ECO:0000256" key="3">
    <source>
        <dbReference type="ARBA" id="ARBA00023134"/>
    </source>
</evidence>
<evidence type="ECO:0000256" key="1">
    <source>
        <dbReference type="ARBA" id="ARBA00009690"/>
    </source>
</evidence>
<reference evidence="9 10" key="1">
    <citation type="submission" date="2017-07" db="EMBL/GenBank/DDBJ databases">
        <title>Recovery of genomes from metagenomes via a dereplication, aggregation, and scoring strategy.</title>
        <authorList>
            <person name="Sieber C.M."/>
            <person name="Probst A.J."/>
            <person name="Sharrar A."/>
            <person name="Thomas B.C."/>
            <person name="Hess M."/>
            <person name="Tringe S.G."/>
            <person name="Banfield J.F."/>
        </authorList>
    </citation>
    <scope>NUCLEOTIDE SEQUENCE [LARGE SCALE GENOMIC DNA]</scope>
    <source>
        <strain evidence="9">JGI_Cruoil_03_44_89</strain>
    </source>
</reference>
<keyword evidence="2 4" id="KW-0547">Nucleotide-binding</keyword>
<evidence type="ECO:0000259" key="7">
    <source>
        <dbReference type="SMART" id="SM00864"/>
    </source>
</evidence>
<sequence>MKFLFPDDGTRACRIKVIGVGGGGGNAVNRMIDGGLKGVEFIVCNTDMQVLSLNKAPTKIQLGAKLTCGLGSGGNSEIGKKAAEESADEIKGALKGADMVFIASGMGGGTGTGASPIIAEIAKEENALVVGVVTKPFEFEGRKRMQQALEGIRELKQRISTVIVIPNQKLLSVAPRNITFDEAFKMVDNILLLATRSISELITEPELINLDFADVKSIMTEQGNAVMGVGRTEGEDRAIHAADVAINCPLLEDSDIRGARGILVNVKGGKDLTLHEVEDAVSLVKDTAGGDASIIFGAAIAPEEKGNVEVTVIATGIERETKIEGKRINEYNLEVPAFQRKDLREDLVIEKGKSSIHTSEDLEIPTFIRRQMD</sequence>
<dbReference type="InterPro" id="IPR024757">
    <property type="entry name" value="FtsZ_C"/>
</dbReference>
<dbReference type="InterPro" id="IPR037103">
    <property type="entry name" value="Tubulin/FtsZ-like_C"/>
</dbReference>
<keyword evidence="4 6" id="KW-0131">Cell cycle</keyword>
<dbReference type="GO" id="GO:0005737">
    <property type="term" value="C:cytoplasm"/>
    <property type="evidence" value="ECO:0007669"/>
    <property type="project" value="UniProtKB-SubCell"/>
</dbReference>
<dbReference type="InterPro" id="IPR000158">
    <property type="entry name" value="Cell_div_FtsZ"/>
</dbReference>
<evidence type="ECO:0000256" key="2">
    <source>
        <dbReference type="ARBA" id="ARBA00022741"/>
    </source>
</evidence>
<feature type="binding site" evidence="4">
    <location>
        <position position="140"/>
    </location>
    <ligand>
        <name>GTP</name>
        <dbReference type="ChEBI" id="CHEBI:37565"/>
    </ligand>
</feature>
<dbReference type="GO" id="GO:0051258">
    <property type="term" value="P:protein polymerization"/>
    <property type="evidence" value="ECO:0007669"/>
    <property type="project" value="UniProtKB-UniRule"/>
</dbReference>
<dbReference type="InterPro" id="IPR020805">
    <property type="entry name" value="Cell_div_FtsZ_CS"/>
</dbReference>
<evidence type="ECO:0000313" key="9">
    <source>
        <dbReference type="EMBL" id="OYD16165.1"/>
    </source>
</evidence>
<dbReference type="SMART" id="SM00864">
    <property type="entry name" value="Tubulin"/>
    <property type="match status" value="1"/>
</dbReference>
<dbReference type="GO" id="GO:0032153">
    <property type="term" value="C:cell division site"/>
    <property type="evidence" value="ECO:0007669"/>
    <property type="project" value="UniProtKB-UniRule"/>
</dbReference>
<evidence type="ECO:0000259" key="8">
    <source>
        <dbReference type="SMART" id="SM00865"/>
    </source>
</evidence>
<comment type="function">
    <text evidence="4 6">Essential cell division protein that forms a contractile ring structure (Z ring) at the future cell division site. The regulation of the ring assembly controls the timing and the location of cell division. One of the functions of the FtsZ ring is to recruit other cell division proteins to the septum to produce a new cell wall between the dividing cells. Binds GTP and shows GTPase activity.</text>
</comment>
<protein>
    <recommendedName>
        <fullName evidence="4 5">Cell division protein FtsZ</fullName>
    </recommendedName>
</protein>
<comment type="caution">
    <text evidence="9">The sequence shown here is derived from an EMBL/GenBank/DDBJ whole genome shotgun (WGS) entry which is preliminary data.</text>
</comment>
<evidence type="ECO:0000313" key="10">
    <source>
        <dbReference type="Proteomes" id="UP000215215"/>
    </source>
</evidence>
<feature type="binding site" evidence="4">
    <location>
        <position position="144"/>
    </location>
    <ligand>
        <name>GTP</name>
        <dbReference type="ChEBI" id="CHEBI:37565"/>
    </ligand>
</feature>
<evidence type="ECO:0000256" key="6">
    <source>
        <dbReference type="RuleBase" id="RU000631"/>
    </source>
</evidence>
<dbReference type="InterPro" id="IPR018316">
    <property type="entry name" value="Tubulin/FtsZ_2-layer-sand-dom"/>
</dbReference>